<comment type="similarity">
    <text evidence="9">Belongs to the gmhB family.</text>
</comment>
<dbReference type="PANTHER" id="PTHR42891:SF1">
    <property type="entry name" value="D-GLYCERO-BETA-D-MANNO-HEPTOSE-1,7-BISPHOSPHATE 7-PHOSPHATASE"/>
    <property type="match status" value="1"/>
</dbReference>
<comment type="subcellular location">
    <subcellularLocation>
        <location evidence="2 9">Cytoplasm</location>
    </subcellularLocation>
</comment>
<evidence type="ECO:0000256" key="7">
    <source>
        <dbReference type="ARBA" id="ARBA00023277"/>
    </source>
</evidence>
<feature type="binding site" evidence="13">
    <location>
        <position position="8"/>
    </location>
    <ligand>
        <name>Mg(2+)</name>
        <dbReference type="ChEBI" id="CHEBI:18420"/>
    </ligand>
</feature>
<keyword evidence="4 9" id="KW-0963">Cytoplasm</keyword>
<evidence type="ECO:0000256" key="3">
    <source>
        <dbReference type="ARBA" id="ARBA00011245"/>
    </source>
</evidence>
<keyword evidence="6 9" id="KW-0378">Hydrolase</keyword>
<evidence type="ECO:0000256" key="4">
    <source>
        <dbReference type="ARBA" id="ARBA00022490"/>
    </source>
</evidence>
<dbReference type="Proteomes" id="UP000886381">
    <property type="component" value="Unassembled WGS sequence"/>
</dbReference>
<dbReference type="InterPro" id="IPR004446">
    <property type="entry name" value="Heptose_bisP_phosphatase"/>
</dbReference>
<dbReference type="InterPro" id="IPR006543">
    <property type="entry name" value="Histidinol-phos"/>
</dbReference>
<feature type="binding site" evidence="11">
    <location>
        <begin position="100"/>
        <end position="101"/>
    </location>
    <ligand>
        <name>substrate</name>
    </ligand>
</feature>
<feature type="site" description="Stabilizes the phosphoryl group" evidence="12">
    <location>
        <position position="50"/>
    </location>
</feature>
<keyword evidence="13" id="KW-0460">Magnesium</keyword>
<feature type="binding site" evidence="13">
    <location>
        <position position="97"/>
    </location>
    <ligand>
        <name>Zn(2+)</name>
        <dbReference type="ChEBI" id="CHEBI:29105"/>
    </ligand>
</feature>
<protein>
    <recommendedName>
        <fullName evidence="8 9">D,D-heptose 1,7-bisphosphate phosphatase</fullName>
        <ecNumber evidence="9">3.1.3.-</ecNumber>
    </recommendedName>
</protein>
<comment type="cofactor">
    <cofactor evidence="1 13">
        <name>Mg(2+)</name>
        <dbReference type="ChEBI" id="CHEBI:18420"/>
    </cofactor>
</comment>
<dbReference type="Pfam" id="PF08645">
    <property type="entry name" value="PNK3P"/>
    <property type="match status" value="1"/>
</dbReference>
<dbReference type="SUPFAM" id="SSF56784">
    <property type="entry name" value="HAD-like"/>
    <property type="match status" value="1"/>
</dbReference>
<dbReference type="InterPro" id="IPR006549">
    <property type="entry name" value="HAD-SF_hydro_IIIA"/>
</dbReference>
<dbReference type="GO" id="GO:0005737">
    <property type="term" value="C:cytoplasm"/>
    <property type="evidence" value="ECO:0007669"/>
    <property type="project" value="UniProtKB-SubCell"/>
</dbReference>
<feature type="binding site" evidence="13">
    <location>
        <position position="99"/>
    </location>
    <ligand>
        <name>Zn(2+)</name>
        <dbReference type="ChEBI" id="CHEBI:29105"/>
    </ligand>
</feature>
<evidence type="ECO:0000256" key="8">
    <source>
        <dbReference type="ARBA" id="ARBA00031828"/>
    </source>
</evidence>
<dbReference type="CDD" id="cd07503">
    <property type="entry name" value="HAD_HisB-N"/>
    <property type="match status" value="1"/>
</dbReference>
<evidence type="ECO:0000256" key="6">
    <source>
        <dbReference type="ARBA" id="ARBA00022801"/>
    </source>
</evidence>
<dbReference type="GO" id="GO:0005975">
    <property type="term" value="P:carbohydrate metabolic process"/>
    <property type="evidence" value="ECO:0007669"/>
    <property type="project" value="InterPro"/>
</dbReference>
<feature type="active site" description="Nucleophile" evidence="10">
    <location>
        <position position="8"/>
    </location>
</feature>
<dbReference type="InterPro" id="IPR036412">
    <property type="entry name" value="HAD-like_sf"/>
</dbReference>
<keyword evidence="13" id="KW-0862">Zinc</keyword>
<evidence type="ECO:0000256" key="1">
    <source>
        <dbReference type="ARBA" id="ARBA00001946"/>
    </source>
</evidence>
<dbReference type="EC" id="3.1.3.-" evidence="9"/>
<evidence type="ECO:0000256" key="13">
    <source>
        <dbReference type="PIRSR" id="PIRSR004682-4"/>
    </source>
</evidence>
<feature type="active site" description="Proton donor" evidence="10">
    <location>
        <position position="10"/>
    </location>
</feature>
<feature type="binding site" evidence="11">
    <location>
        <position position="128"/>
    </location>
    <ligand>
        <name>substrate</name>
    </ligand>
</feature>
<keyword evidence="7 9" id="KW-0119">Carbohydrate metabolism</keyword>
<evidence type="ECO:0000256" key="5">
    <source>
        <dbReference type="ARBA" id="ARBA00022723"/>
    </source>
</evidence>
<dbReference type="InterPro" id="IPR023214">
    <property type="entry name" value="HAD_sf"/>
</dbReference>
<sequence length="171" mass="20120">MEKVIFFDRDGTLIEDKHYLSSPLYIRFKKGVLKTLKALQDRGYKFFIVSNQSGIKRGFFSYRRAERIMRELASRLKAEKILIEGIYFCPHHPGERCPCRKPKTFLLKKIKKTYPELDFSRSYFVGDKKEDIETGKRYGIKTILLSPDCNEKFEADFCIKSFSELLHIIGD</sequence>
<proteinExistence type="inferred from homology"/>
<feature type="site" description="Stabilizes the phosphoryl group" evidence="12">
    <location>
        <position position="101"/>
    </location>
</feature>
<feature type="binding site" evidence="13">
    <location>
        <position position="128"/>
    </location>
    <ligand>
        <name>Mg(2+)</name>
        <dbReference type="ChEBI" id="CHEBI:18420"/>
    </ligand>
</feature>
<evidence type="ECO:0000256" key="11">
    <source>
        <dbReference type="PIRSR" id="PIRSR004682-2"/>
    </source>
</evidence>
<dbReference type="EMBL" id="DRDR01000168">
    <property type="protein sequence ID" value="HDL60569.1"/>
    <property type="molecule type" value="Genomic_DNA"/>
</dbReference>
<dbReference type="AlphaFoldDB" id="A0A7V0LV81"/>
<keyword evidence="5 13" id="KW-0479">Metal-binding</keyword>
<accession>A0A7V0LV81</accession>
<reference evidence="14" key="1">
    <citation type="journal article" date="2020" name="mSystems">
        <title>Genome- and Community-Level Interaction Insights into Carbon Utilization and Element Cycling Functions of Hydrothermarchaeota in Hydrothermal Sediment.</title>
        <authorList>
            <person name="Zhou Z."/>
            <person name="Liu Y."/>
            <person name="Xu W."/>
            <person name="Pan J."/>
            <person name="Luo Z.H."/>
            <person name="Li M."/>
        </authorList>
    </citation>
    <scope>NUCLEOTIDE SEQUENCE [LARGE SCALE GENOMIC DNA]</scope>
    <source>
        <strain evidence="14">HyVt-28</strain>
    </source>
</reference>
<feature type="binding site" evidence="13">
    <location>
        <position position="89"/>
    </location>
    <ligand>
        <name>Zn(2+)</name>
        <dbReference type="ChEBI" id="CHEBI:29105"/>
    </ligand>
</feature>
<dbReference type="GO" id="GO:0046872">
    <property type="term" value="F:metal ion binding"/>
    <property type="evidence" value="ECO:0007669"/>
    <property type="project" value="UniProtKB-KW"/>
</dbReference>
<feature type="site" description="Contributes to substrate recognition" evidence="12">
    <location>
        <position position="100"/>
    </location>
</feature>
<feature type="binding site" evidence="13">
    <location>
        <position position="10"/>
    </location>
    <ligand>
        <name>Mg(2+)</name>
        <dbReference type="ChEBI" id="CHEBI:18420"/>
    </ligand>
</feature>
<comment type="caution">
    <text evidence="14">The sequence shown here is derived from an EMBL/GenBank/DDBJ whole genome shotgun (WGS) entry which is preliminary data.</text>
</comment>
<organism evidence="14">
    <name type="scientific">candidate division WOR-3 bacterium</name>
    <dbReference type="NCBI Taxonomy" id="2052148"/>
    <lineage>
        <taxon>Bacteria</taxon>
        <taxon>Bacteria division WOR-3</taxon>
    </lineage>
</organism>
<feature type="binding site" evidence="11">
    <location>
        <begin position="8"/>
        <end position="10"/>
    </location>
    <ligand>
        <name>substrate</name>
    </ligand>
</feature>
<evidence type="ECO:0000256" key="10">
    <source>
        <dbReference type="PIRSR" id="PIRSR004682-1"/>
    </source>
</evidence>
<comment type="subunit">
    <text evidence="3">Monomer.</text>
</comment>
<evidence type="ECO:0000313" key="14">
    <source>
        <dbReference type="EMBL" id="HDL60569.1"/>
    </source>
</evidence>
<evidence type="ECO:0000256" key="2">
    <source>
        <dbReference type="ARBA" id="ARBA00004496"/>
    </source>
</evidence>
<name>A0A7V0LV81_UNCW3</name>
<comment type="cofactor">
    <cofactor evidence="13">
        <name>Zn(2+)</name>
        <dbReference type="ChEBI" id="CHEBI:29105"/>
    </cofactor>
</comment>
<feature type="binding site" evidence="13">
    <location>
        <position position="91"/>
    </location>
    <ligand>
        <name>Zn(2+)</name>
        <dbReference type="ChEBI" id="CHEBI:29105"/>
    </ligand>
</feature>
<dbReference type="PANTHER" id="PTHR42891">
    <property type="entry name" value="D-GLYCERO-BETA-D-MANNO-HEPTOSE-1,7-BISPHOSPHATE 7-PHOSPHATASE"/>
    <property type="match status" value="1"/>
</dbReference>
<dbReference type="InterPro" id="IPR013954">
    <property type="entry name" value="PNK3P"/>
</dbReference>
<feature type="binding site" evidence="11">
    <location>
        <begin position="50"/>
        <end position="53"/>
    </location>
    <ligand>
        <name>substrate</name>
    </ligand>
</feature>
<dbReference type="NCBIfam" id="TIGR01662">
    <property type="entry name" value="HAD-SF-IIIA"/>
    <property type="match status" value="1"/>
</dbReference>
<dbReference type="NCBIfam" id="TIGR01656">
    <property type="entry name" value="Histidinol-ppas"/>
    <property type="match status" value="1"/>
</dbReference>
<dbReference type="Gene3D" id="3.40.50.1000">
    <property type="entry name" value="HAD superfamily/HAD-like"/>
    <property type="match status" value="1"/>
</dbReference>
<evidence type="ECO:0000256" key="12">
    <source>
        <dbReference type="PIRSR" id="PIRSR004682-3"/>
    </source>
</evidence>
<feature type="binding site" evidence="11">
    <location>
        <begin position="16"/>
        <end position="19"/>
    </location>
    <ligand>
        <name>substrate</name>
    </ligand>
</feature>
<feature type="binding site" evidence="13">
    <location>
        <position position="127"/>
    </location>
    <ligand>
        <name>Mg(2+)</name>
        <dbReference type="ChEBI" id="CHEBI:18420"/>
    </ligand>
</feature>
<evidence type="ECO:0000256" key="9">
    <source>
        <dbReference type="PIRNR" id="PIRNR004682"/>
    </source>
</evidence>
<dbReference type="PIRSF" id="PIRSF004682">
    <property type="entry name" value="GmhB"/>
    <property type="match status" value="1"/>
</dbReference>
<gene>
    <name evidence="14" type="ORF">ENH14_03835</name>
</gene>
<dbReference type="GO" id="GO:0016791">
    <property type="term" value="F:phosphatase activity"/>
    <property type="evidence" value="ECO:0007669"/>
    <property type="project" value="InterPro"/>
</dbReference>